<reference evidence="1" key="2">
    <citation type="journal article" date="2015" name="Data Brief">
        <title>Shoot transcriptome of the giant reed, Arundo donax.</title>
        <authorList>
            <person name="Barrero R.A."/>
            <person name="Guerrero F.D."/>
            <person name="Moolhuijzen P."/>
            <person name="Goolsby J.A."/>
            <person name="Tidwell J."/>
            <person name="Bellgard S.E."/>
            <person name="Bellgard M.I."/>
        </authorList>
    </citation>
    <scope>NUCLEOTIDE SEQUENCE</scope>
    <source>
        <tissue evidence="1">Shoot tissue taken approximately 20 cm above the soil surface</tissue>
    </source>
</reference>
<sequence>MLSYTLHATQSVPYRLAKVDLYGHLNGLLNGRNGFTWPKRPTRLVIE</sequence>
<proteinExistence type="predicted"/>
<name>A0A0A9DZ82_ARUDO</name>
<evidence type="ECO:0000313" key="1">
    <source>
        <dbReference type="EMBL" id="JAD93081.1"/>
    </source>
</evidence>
<protein>
    <submittedName>
        <fullName evidence="1">Uncharacterized protein</fullName>
    </submittedName>
</protein>
<reference evidence="1" key="1">
    <citation type="submission" date="2014-09" db="EMBL/GenBank/DDBJ databases">
        <authorList>
            <person name="Magalhaes I.L.F."/>
            <person name="Oliveira U."/>
            <person name="Santos F.R."/>
            <person name="Vidigal T.H.D.A."/>
            <person name="Brescovit A.D."/>
            <person name="Santos A.J."/>
        </authorList>
    </citation>
    <scope>NUCLEOTIDE SEQUENCE</scope>
    <source>
        <tissue evidence="1">Shoot tissue taken approximately 20 cm above the soil surface</tissue>
    </source>
</reference>
<accession>A0A0A9DZ82</accession>
<dbReference type="AlphaFoldDB" id="A0A0A9DZ82"/>
<organism evidence="1">
    <name type="scientific">Arundo donax</name>
    <name type="common">Giant reed</name>
    <name type="synonym">Donax arundinaceus</name>
    <dbReference type="NCBI Taxonomy" id="35708"/>
    <lineage>
        <taxon>Eukaryota</taxon>
        <taxon>Viridiplantae</taxon>
        <taxon>Streptophyta</taxon>
        <taxon>Embryophyta</taxon>
        <taxon>Tracheophyta</taxon>
        <taxon>Spermatophyta</taxon>
        <taxon>Magnoliopsida</taxon>
        <taxon>Liliopsida</taxon>
        <taxon>Poales</taxon>
        <taxon>Poaceae</taxon>
        <taxon>PACMAD clade</taxon>
        <taxon>Arundinoideae</taxon>
        <taxon>Arundineae</taxon>
        <taxon>Arundo</taxon>
    </lineage>
</organism>
<dbReference type="EMBL" id="GBRH01204814">
    <property type="protein sequence ID" value="JAD93081.1"/>
    <property type="molecule type" value="Transcribed_RNA"/>
</dbReference>